<feature type="region of interest" description="Disordered" evidence="1">
    <location>
        <begin position="30"/>
        <end position="51"/>
    </location>
</feature>
<feature type="compositionally biased region" description="Pro residues" evidence="1">
    <location>
        <begin position="125"/>
        <end position="135"/>
    </location>
</feature>
<feature type="compositionally biased region" description="Polar residues" evidence="1">
    <location>
        <begin position="144"/>
        <end position="166"/>
    </location>
</feature>
<evidence type="ECO:0000313" key="3">
    <source>
        <dbReference type="Proteomes" id="UP001367316"/>
    </source>
</evidence>
<gene>
    <name evidence="2" type="ORF">JOL62DRAFT_157696</name>
</gene>
<reference evidence="2 3" key="1">
    <citation type="submission" date="2024-04" db="EMBL/GenBank/DDBJ databases">
        <title>Phyllosticta paracitricarpa is synonymous to the EU quarantine fungus P. citricarpa based on phylogenomic analyses.</title>
        <authorList>
            <consortium name="Lawrence Berkeley National Laboratory"/>
            <person name="Van ingen-buijs V.A."/>
            <person name="Van westerhoven A.C."/>
            <person name="Haridas S."/>
            <person name="Skiadas P."/>
            <person name="Martin F."/>
            <person name="Groenewald J.Z."/>
            <person name="Crous P.W."/>
            <person name="Seidl M.F."/>
        </authorList>
    </citation>
    <scope>NUCLEOTIDE SEQUENCE [LARGE SCALE GENOMIC DNA]</scope>
    <source>
        <strain evidence="2 3">CBS 141358</strain>
    </source>
</reference>
<dbReference type="Proteomes" id="UP001367316">
    <property type="component" value="Unassembled WGS sequence"/>
</dbReference>
<feature type="region of interest" description="Disordered" evidence="1">
    <location>
        <begin position="109"/>
        <end position="179"/>
    </location>
</feature>
<name>A0ABR1N3I7_9PEZI</name>
<proteinExistence type="predicted"/>
<evidence type="ECO:0000256" key="1">
    <source>
        <dbReference type="SAM" id="MobiDB-lite"/>
    </source>
</evidence>
<protein>
    <submittedName>
        <fullName evidence="2">Uncharacterized protein</fullName>
    </submittedName>
</protein>
<comment type="caution">
    <text evidence="2">The sequence shown here is derived from an EMBL/GenBank/DDBJ whole genome shotgun (WGS) entry which is preliminary data.</text>
</comment>
<evidence type="ECO:0000313" key="2">
    <source>
        <dbReference type="EMBL" id="KAK7609786.1"/>
    </source>
</evidence>
<keyword evidence="3" id="KW-1185">Reference proteome</keyword>
<feature type="compositionally biased region" description="Basic residues" evidence="1">
    <location>
        <begin position="34"/>
        <end position="49"/>
    </location>
</feature>
<dbReference type="EMBL" id="JBBPBF010000021">
    <property type="protein sequence ID" value="KAK7609786.1"/>
    <property type="molecule type" value="Genomic_DNA"/>
</dbReference>
<accession>A0ABR1N3I7</accession>
<sequence>MRRHTTWQKATRSGVHLLVIPESLLEARQNLSRQPHHHHHTPSLRRTRLSPHALPIHPGPCCLGPPNTYIFEPLLFAWGSASQRGRRCCVTFLRHAHVFLGNSSTRRRANLSITPKKQSSVSSPRPCPRPSPPTLSQPVGPLEPSTNRDNPPSQRAISNTRPSHQTPIGERPAVPSACKSHALESHSNLLDATAEVSSVNLS</sequence>
<organism evidence="2 3">
    <name type="scientific">Phyllosticta paracitricarpa</name>
    <dbReference type="NCBI Taxonomy" id="2016321"/>
    <lineage>
        <taxon>Eukaryota</taxon>
        <taxon>Fungi</taxon>
        <taxon>Dikarya</taxon>
        <taxon>Ascomycota</taxon>
        <taxon>Pezizomycotina</taxon>
        <taxon>Dothideomycetes</taxon>
        <taxon>Dothideomycetes incertae sedis</taxon>
        <taxon>Botryosphaeriales</taxon>
        <taxon>Phyllostictaceae</taxon>
        <taxon>Phyllosticta</taxon>
    </lineage>
</organism>